<dbReference type="KEGG" id="nvi:107982082"/>
<dbReference type="GeneID" id="107982082"/>
<evidence type="ECO:0000313" key="3">
    <source>
        <dbReference type="Proteomes" id="UP000002358"/>
    </source>
</evidence>
<keyword evidence="3" id="KW-1185">Reference proteome</keyword>
<accession>A0A7M7PYE1</accession>
<feature type="region of interest" description="Disordered" evidence="1">
    <location>
        <begin position="275"/>
        <end position="325"/>
    </location>
</feature>
<feature type="compositionally biased region" description="Basic and acidic residues" evidence="1">
    <location>
        <begin position="244"/>
        <end position="259"/>
    </location>
</feature>
<feature type="compositionally biased region" description="Basic residues" evidence="1">
    <location>
        <begin position="316"/>
        <end position="325"/>
    </location>
</feature>
<dbReference type="Proteomes" id="UP000002358">
    <property type="component" value="Unassembled WGS sequence"/>
</dbReference>
<feature type="compositionally biased region" description="Acidic residues" evidence="1">
    <location>
        <begin position="293"/>
        <end position="306"/>
    </location>
</feature>
<dbReference type="EnsemblMetazoa" id="XM_031922167">
    <property type="protein sequence ID" value="XP_031778027"/>
    <property type="gene ID" value="LOC107982082"/>
</dbReference>
<dbReference type="RefSeq" id="XP_031778027.1">
    <property type="nucleotide sequence ID" value="XM_031922167.2"/>
</dbReference>
<feature type="region of interest" description="Disordered" evidence="1">
    <location>
        <begin position="208"/>
        <end position="259"/>
    </location>
</feature>
<feature type="compositionally biased region" description="Polar residues" evidence="1">
    <location>
        <begin position="220"/>
        <end position="236"/>
    </location>
</feature>
<feature type="region of interest" description="Disordered" evidence="1">
    <location>
        <begin position="130"/>
        <end position="151"/>
    </location>
</feature>
<sequence>MANFMATVDKKLRSELSQIHNHASILVEFANNDNSLAVGFTAWLEKDDAARIDDIILLEEEVTIFWPTCDTQSAALLKPKLRKVNFVKHVVKVLAYGEWTDVKEQMENKVKYDKLNVSLNSRKIIKKKEFHGEKQNDTLPPKKKKRKNSKVEQIQNEAFLHSINQEDTVTLDSSNNVNCYKHYSEKAMQKNKNASLKRKHVAKLDYDDVYNSNDSDGEVPSNSQSVKSKDSNLSTSDPKKKSKNAHDKENPYDKKHDHFDLSYSDDIEIVNKDRENRATTPLHELNKSKDLLLSDDGDGQFNDDEDDRKNKIPTTKAKKKDRRNV</sequence>
<protein>
    <submittedName>
        <fullName evidence="2">Uncharacterized protein</fullName>
    </submittedName>
</protein>
<organism evidence="2 3">
    <name type="scientific">Nasonia vitripennis</name>
    <name type="common">Parasitic wasp</name>
    <dbReference type="NCBI Taxonomy" id="7425"/>
    <lineage>
        <taxon>Eukaryota</taxon>
        <taxon>Metazoa</taxon>
        <taxon>Ecdysozoa</taxon>
        <taxon>Arthropoda</taxon>
        <taxon>Hexapoda</taxon>
        <taxon>Insecta</taxon>
        <taxon>Pterygota</taxon>
        <taxon>Neoptera</taxon>
        <taxon>Endopterygota</taxon>
        <taxon>Hymenoptera</taxon>
        <taxon>Apocrita</taxon>
        <taxon>Proctotrupomorpha</taxon>
        <taxon>Chalcidoidea</taxon>
        <taxon>Pteromalidae</taxon>
        <taxon>Pteromalinae</taxon>
        <taxon>Nasonia</taxon>
    </lineage>
</organism>
<evidence type="ECO:0000313" key="2">
    <source>
        <dbReference type="EnsemblMetazoa" id="XP_031778027"/>
    </source>
</evidence>
<evidence type="ECO:0000256" key="1">
    <source>
        <dbReference type="SAM" id="MobiDB-lite"/>
    </source>
</evidence>
<name>A0A7M7PYE1_NASVI</name>
<proteinExistence type="predicted"/>
<dbReference type="InParanoid" id="A0A7M7PYE1"/>
<reference evidence="2" key="1">
    <citation type="submission" date="2021-01" db="UniProtKB">
        <authorList>
            <consortium name="EnsemblMetazoa"/>
        </authorList>
    </citation>
    <scope>IDENTIFICATION</scope>
</reference>
<dbReference type="OrthoDB" id="7555136at2759"/>
<dbReference type="AlphaFoldDB" id="A0A7M7PYE1"/>